<name>A0A4R2L251_9FIRM</name>
<evidence type="ECO:0000259" key="4">
    <source>
        <dbReference type="Pfam" id="PF06165"/>
    </source>
</evidence>
<dbReference type="InterPro" id="IPR011013">
    <property type="entry name" value="Gal_mutarotase_sf_dom"/>
</dbReference>
<dbReference type="InterPro" id="IPR019282">
    <property type="entry name" value="Glycoamylase-like_cons_dom"/>
</dbReference>
<keyword evidence="8" id="KW-1185">Reference proteome</keyword>
<dbReference type="CDD" id="cd11756">
    <property type="entry name" value="GH94N_ChvB_NdvB_1_like"/>
    <property type="match status" value="1"/>
</dbReference>
<feature type="domain" description="Glycoamylase-like" evidence="5">
    <location>
        <begin position="1312"/>
        <end position="1523"/>
    </location>
</feature>
<keyword evidence="1" id="KW-0328">Glycosyltransferase</keyword>
<feature type="transmembrane region" description="Helical" evidence="3">
    <location>
        <begin position="926"/>
        <end position="945"/>
    </location>
</feature>
<accession>A0A4R2L251</accession>
<dbReference type="SUPFAM" id="SSF48208">
    <property type="entry name" value="Six-hairpin glycosidases"/>
    <property type="match status" value="1"/>
</dbReference>
<feature type="domain" description="Glycosyl hydrolase 94 supersandwich" evidence="4">
    <location>
        <begin position="2065"/>
        <end position="2332"/>
    </location>
</feature>
<comment type="caution">
    <text evidence="7">The sequence shown here is derived from an EMBL/GenBank/DDBJ whole genome shotgun (WGS) entry which is preliminary data.</text>
</comment>
<dbReference type="Pfam" id="PF10091">
    <property type="entry name" value="Glycoamylase"/>
    <property type="match status" value="1"/>
</dbReference>
<protein>
    <submittedName>
        <fullName evidence="7">Cellobiose phosphorylase</fullName>
    </submittedName>
</protein>
<dbReference type="Pfam" id="PF06165">
    <property type="entry name" value="GH94_b-supersand"/>
    <property type="match status" value="2"/>
</dbReference>
<dbReference type="Gene3D" id="1.50.10.140">
    <property type="match status" value="2"/>
</dbReference>
<dbReference type="PANTHER" id="PTHR37469">
    <property type="entry name" value="CELLOBIONIC ACID PHOSPHORYLASE-RELATED"/>
    <property type="match status" value="1"/>
</dbReference>
<evidence type="ECO:0000313" key="8">
    <source>
        <dbReference type="Proteomes" id="UP000294919"/>
    </source>
</evidence>
<dbReference type="InterPro" id="IPR037820">
    <property type="entry name" value="GH94N_NdvB"/>
</dbReference>
<dbReference type="InterPro" id="IPR008928">
    <property type="entry name" value="6-hairpin_glycosidase_sf"/>
</dbReference>
<dbReference type="Gene3D" id="2.70.98.40">
    <property type="entry name" value="Glycoside hydrolase, family 65, N-terminal domain"/>
    <property type="match status" value="2"/>
</dbReference>
<feature type="domain" description="Glycosyl hydrolase 94 supersandwich" evidence="4">
    <location>
        <begin position="1564"/>
        <end position="1840"/>
    </location>
</feature>
<dbReference type="GO" id="GO:0005975">
    <property type="term" value="P:carbohydrate metabolic process"/>
    <property type="evidence" value="ECO:0007669"/>
    <property type="project" value="InterPro"/>
</dbReference>
<feature type="transmembrane region" description="Helical" evidence="3">
    <location>
        <begin position="423"/>
        <end position="449"/>
    </location>
</feature>
<evidence type="ECO:0000259" key="5">
    <source>
        <dbReference type="Pfam" id="PF10091"/>
    </source>
</evidence>
<dbReference type="Proteomes" id="UP000294919">
    <property type="component" value="Unassembled WGS sequence"/>
</dbReference>
<proteinExistence type="predicted"/>
<dbReference type="Gene3D" id="2.60.420.10">
    <property type="entry name" value="Maltose phosphorylase, domain 3"/>
    <property type="match status" value="1"/>
</dbReference>
<evidence type="ECO:0000256" key="3">
    <source>
        <dbReference type="SAM" id="Phobius"/>
    </source>
</evidence>
<keyword evidence="3" id="KW-1133">Transmembrane helix</keyword>
<feature type="transmembrane region" description="Helical" evidence="3">
    <location>
        <begin position="952"/>
        <end position="970"/>
    </location>
</feature>
<dbReference type="GO" id="GO:0030246">
    <property type="term" value="F:carbohydrate binding"/>
    <property type="evidence" value="ECO:0007669"/>
    <property type="project" value="InterPro"/>
</dbReference>
<organism evidence="7 8">
    <name type="scientific">Marinisporobacter balticus</name>
    <dbReference type="NCBI Taxonomy" id="2018667"/>
    <lineage>
        <taxon>Bacteria</taxon>
        <taxon>Bacillati</taxon>
        <taxon>Bacillota</taxon>
        <taxon>Clostridia</taxon>
        <taxon>Peptostreptococcales</taxon>
        <taxon>Thermotaleaceae</taxon>
        <taxon>Marinisporobacter</taxon>
    </lineage>
</organism>
<dbReference type="SMART" id="SM01068">
    <property type="entry name" value="CBM_X"/>
    <property type="match status" value="2"/>
</dbReference>
<feature type="transmembrane region" description="Helical" evidence="3">
    <location>
        <begin position="869"/>
        <end position="889"/>
    </location>
</feature>
<dbReference type="RefSeq" id="WP_243116631.1">
    <property type="nucleotide sequence ID" value="NZ_SLWV01000016.1"/>
</dbReference>
<evidence type="ECO:0000313" key="7">
    <source>
        <dbReference type="EMBL" id="TCO73125.1"/>
    </source>
</evidence>
<dbReference type="CDD" id="cd11753">
    <property type="entry name" value="GH94N_ChvB_NdvB_2_like"/>
    <property type="match status" value="1"/>
</dbReference>
<feature type="domain" description="Glycosyl hydrolase 94 catalytic" evidence="6">
    <location>
        <begin position="2346"/>
        <end position="2771"/>
    </location>
</feature>
<keyword evidence="3" id="KW-0812">Transmembrane</keyword>
<keyword evidence="3" id="KW-0472">Membrane</keyword>
<evidence type="ECO:0000256" key="2">
    <source>
        <dbReference type="ARBA" id="ARBA00022679"/>
    </source>
</evidence>
<dbReference type="Gene3D" id="1.50.10.10">
    <property type="match status" value="1"/>
</dbReference>
<dbReference type="InterPro" id="IPR033432">
    <property type="entry name" value="GH94_catalytic"/>
</dbReference>
<evidence type="ECO:0000259" key="6">
    <source>
        <dbReference type="Pfam" id="PF17167"/>
    </source>
</evidence>
<reference evidence="7 8" key="1">
    <citation type="submission" date="2019-03" db="EMBL/GenBank/DDBJ databases">
        <title>Genomic Encyclopedia of Type Strains, Phase IV (KMG-IV): sequencing the most valuable type-strain genomes for metagenomic binning, comparative biology and taxonomic classification.</title>
        <authorList>
            <person name="Goeker M."/>
        </authorList>
    </citation>
    <scope>NUCLEOTIDE SEQUENCE [LARGE SCALE GENOMIC DNA]</scope>
    <source>
        <strain evidence="7 8">DSM 102940</strain>
    </source>
</reference>
<dbReference type="SUPFAM" id="SSF74650">
    <property type="entry name" value="Galactose mutarotase-like"/>
    <property type="match status" value="2"/>
</dbReference>
<dbReference type="GO" id="GO:0016757">
    <property type="term" value="F:glycosyltransferase activity"/>
    <property type="evidence" value="ECO:0007669"/>
    <property type="project" value="UniProtKB-KW"/>
</dbReference>
<dbReference type="InterPro" id="IPR052047">
    <property type="entry name" value="GH94_Enzymes"/>
</dbReference>
<keyword evidence="2" id="KW-0808">Transferase</keyword>
<feature type="transmembrane region" description="Helical" evidence="3">
    <location>
        <begin position="826"/>
        <end position="848"/>
    </location>
</feature>
<sequence>MFLKNNDLINKYEKIEMKDVYLNHEGLHDHAIEIAKNHRVYKKTRSIQSLMNRLNHNFKMIHAIYKNLNNTMKDGKELSPASEWLLDNFYKIEEQYQVMKHTFTQDRSLKLHILKSGFLKGYPRVYAIALELVSHTDGRIDEDLLVNFVKDYQYHKILTIGEIWALSLMIRFALIEKIRNISDAIDENQQEWEKVERLKRKDPQALLDDIKDDLGSMDMLSTSYIEYLLKKLRQEGVESGQLIDSIEKKLIEFDTSINKVIDLEHKEQAARKNSIGNAIISLNIVSKLEWNELFESLSIVEEILRKDPLDIYSKMDFASRDYYRNQIEKISKKCKVSETQIARKAIEYAKNAMIENDEDKAKHVGYYLIDKGRKKLLKELGCKGINQYFHDYPIAIYLMPVILLTGGISLLLGMYAYSISLSILLSLIVCVTVLIPASDIGVTIVNWIVTHKFPTISLPKLEYKEGVTKEATTMVVIPTLIQNEKTVESLLEKLEVYFLANRSENLYFAVAGDFKDADSKSMAQDKKIIDYARDKIKGLNKKYANEEDLFFYFHRDRQFCEKQQKWMGWERKRGALVELNMLLTGSKDTSYMIVSGDISNIVKNITYVITLDADTNLPLDTAKKLIGTISHPLNKAIFHKEKGIVKEGYGLIQPRIGIDVESASKSTFTRVFAGQGGVDPYVTATSDIYQDLFGEGIFTGKGIYDLQIFNEVLNNAVPDNTVLSHDLLEGSYVRTGLATDIELVDGYPAKYNSYMMRLHRWIRGDWQIIRWLFPRIKNREGEVIKNPLSNLSKWKIVDNLRRSLVSVSILMLLILGLTIFPGKSFVWVGFSILTITFPVFMEFFHCIVNRYYRTLGEKKNGNCMYGLKAVFYQTLLMFIFLPYQAYMMIDGIGRTLYRVYISKKNLLEWITAADVEKRLENDTYSFIKRMKAAISISFILVILVLVKAPGNLVVVLLIGFVWAISPVIAYKVSKEDIHKNVLEDKDEKILRRLARKTWAYYEDFATEEENYLPSDNYQEDPPNGIAHRTSPTNIGFLLLATLSARDLGYMSIIEMIDRIENTLSTIEKLENWKGHLYNWYDTKTLEVLRPFYVSTVDSGNFIGYMITLKQGLLETVKAPIFDKRHLLGLKDTIGLLDKKNSAYMQILDSFIEKEEISLKALKKLLKSFTISDESSNWHEKFDRMLDGFHKEINTLFIDIEIREDGYKKLNEQLNQIEGDVSLVALNNLYKNMIFSIEKILKKEDDDAYWLAIKEKIVVANNHVKEILEKINDLTDRIQKVVDATDFTQLYDKKQNLFSIGYSVDDEKLTNSYYDLFASEARLTSYIAIARKEVPKKHWEKLGRALSVVDGYRGLVSWTGTMFEYLMPPLLMKNYKNTLLDETYGTVIKAQRRYGEKRNVPWGTSESGYYAFDINLNYQYKAFGVPDLGLKRGLINDMVISPYSTLLALPFDTKGAMRNIRELISDGVEGEYGFYEAIDYTPDRLTFGKEKGVIKSFMAHHQGMSLISLNNYLNENIIQERFHADPVIKSAEILLQEKIPVRVIITKAYKERIEPLEVLKKEDIYVVRTYSELEKELPRCHILSNGKYSVVVTDCGIGYSKNENLQVSRWREDSLTGIYGNFVFLKNIHSNKVWSSTFAPINHEPDGYNIKFSLDKAEYMRTDDNIDTHAEIVVSSEDNAEIRRISLTNHEDKATIIELTSYFEIVLAQQAADIAHPAFSNLFIRTEAILEHDSIIASRRPRLEEKDPVWMCHTVVVEGETIGNLEYETNRANFIGRGRNISNPSAITNSLTNTVGPVLDPIMSLRRRVKIEPGKTVSVSFIISVVSNRKEAINMAKKYHEHASILRTFNLAYTRSVVEASYLNLKSDEIEVYQDMIGHIIFLSPNRRRNEALLKENRKGQSGLWAYGISGDLPIVLISIKRIEDIEIVREVLKAHEYWKMKGLVVDLVILNEDESSYLQPLQEQLNDIVFAKYGHDRMNQLGGVYIRNAHVMSEADRTLLYTAAKIVLKGEEGSLRTQIKIKEKVKLPEKKQFKGDNISYASKDEPIDVDYFNGYGGFSKDGMAYIIRLKDEANTPAPWTNVIANDKFGFLVTENGSGFTWAENSRENKLTPWSNDPVTDLQGEIIYLRDEDCGAYWSITPLPIREKESYTIHHGIGYTTFMHESHGIAQNLTMFVPKDESIKINLIQLKNHSNVKRKLSATYFIRPVLGVSDQITQPYITSEMDEKKGTFFIKNGYSSDFPDRIVYITSSQKIVSYTGDRKEFIGEKGDLSTPESFMREGFSNRVGGGYDPCAVVQNFIELEPHEEKEFVFIFGHEKEVDGIDPIVKKYKNMNTCKNALEGVKDYWKYILGTVQVKTPDLSMDLLLNYWLMYQNISCRLWARSAFYQSGGAYGFRDQLQDAMNAISVMPEATRKQIILHCAHQFVEGDVQHWWHAGAGDKGIRTRFSDDLLWLPLVTAEYINYTGDDSILTEEVYFLEDEPLGEEEDERYGIPKVSEERASVYEHCIRAIERGLKFGEHGIPLMGSGDWNDGMNTVGNKGKGESIWLGWFLYDILNKFSIVCNKMKEFERGKRYINVAKEIADAIEENAWDGEWYRRAYFDDGKPLGSIENTECMIDSLAQSWAVISGAGRNDRKNIAMASVQRYLIKKEEGMILLFTPPFDQSDLHPGYIKGYVPGVRENGGQYTHAATWVINAFAMMGEGDRAWELYNMINPINHTRTSIECATYKVEPYVMAADVYAVNPHTGRGGWTWYTGAAGWMYKVGLEHILGLKKKDNKLIIKPCIPKEWMEYRIKYRHKDTYYYILIKNPNSVNRNVDYVIIDGQRKEEKYISLINDQKDHEVEVVLG</sequence>
<dbReference type="InterPro" id="IPR037018">
    <property type="entry name" value="GH65_N"/>
</dbReference>
<dbReference type="InterPro" id="IPR037824">
    <property type="entry name" value="GH94N_2_NdvB"/>
</dbReference>
<gene>
    <name evidence="7" type="ORF">EV214_11627</name>
</gene>
<dbReference type="Pfam" id="PF17167">
    <property type="entry name" value="Glyco_hydro_94"/>
    <property type="match status" value="1"/>
</dbReference>
<dbReference type="EMBL" id="SLWV01000016">
    <property type="protein sequence ID" value="TCO73125.1"/>
    <property type="molecule type" value="Genomic_DNA"/>
</dbReference>
<dbReference type="InterPro" id="IPR012341">
    <property type="entry name" value="6hp_glycosidase-like_sf"/>
</dbReference>
<feature type="transmembrane region" description="Helical" evidence="3">
    <location>
        <begin position="394"/>
        <end position="417"/>
    </location>
</feature>
<evidence type="ECO:0000256" key="1">
    <source>
        <dbReference type="ARBA" id="ARBA00022676"/>
    </source>
</evidence>
<feature type="transmembrane region" description="Helical" evidence="3">
    <location>
        <begin position="803"/>
        <end position="820"/>
    </location>
</feature>
<dbReference type="InterPro" id="IPR010383">
    <property type="entry name" value="Glyco_hydrolase_94_b-supersand"/>
</dbReference>
<dbReference type="PANTHER" id="PTHR37469:SF2">
    <property type="entry name" value="CELLOBIONIC ACID PHOSPHORYLASE"/>
    <property type="match status" value="1"/>
</dbReference>